<gene>
    <name evidence="1" type="ORF">CH63R_12359</name>
</gene>
<accession>A0A1B7XTY7</accession>
<evidence type="ECO:0000313" key="1">
    <source>
        <dbReference type="EMBL" id="OBR03232.1"/>
    </source>
</evidence>
<dbReference type="AlphaFoldDB" id="A0A1B7XTY7"/>
<dbReference type="VEuPathDB" id="FungiDB:CH63R_12359"/>
<organism evidence="1 2">
    <name type="scientific">Colletotrichum higginsianum (strain IMI 349063)</name>
    <name type="common">Crucifer anthracnose fungus</name>
    <dbReference type="NCBI Taxonomy" id="759273"/>
    <lineage>
        <taxon>Eukaryota</taxon>
        <taxon>Fungi</taxon>
        <taxon>Dikarya</taxon>
        <taxon>Ascomycota</taxon>
        <taxon>Pezizomycotina</taxon>
        <taxon>Sordariomycetes</taxon>
        <taxon>Hypocreomycetidae</taxon>
        <taxon>Glomerellales</taxon>
        <taxon>Glomerellaceae</taxon>
        <taxon>Colletotrichum</taxon>
        <taxon>Colletotrichum destructivum species complex</taxon>
    </lineage>
</organism>
<protein>
    <submittedName>
        <fullName evidence="1">Uncharacterized protein</fullName>
    </submittedName>
</protein>
<evidence type="ECO:0000313" key="2">
    <source>
        <dbReference type="Proteomes" id="UP000092177"/>
    </source>
</evidence>
<dbReference type="EMBL" id="LTAN01000009">
    <property type="protein sequence ID" value="OBR03232.1"/>
    <property type="molecule type" value="Genomic_DNA"/>
</dbReference>
<dbReference type="Proteomes" id="UP000092177">
    <property type="component" value="Chromosome 9"/>
</dbReference>
<reference evidence="2" key="1">
    <citation type="journal article" date="2017" name="BMC Genomics">
        <title>Gapless genome assembly of Colletotrichum higginsianum reveals chromosome structure and association of transposable elements with secondary metabolite gene clusters.</title>
        <authorList>
            <person name="Dallery J.-F."/>
            <person name="Lapalu N."/>
            <person name="Zampounis A."/>
            <person name="Pigne S."/>
            <person name="Luyten I."/>
            <person name="Amselem J."/>
            <person name="Wittenberg A.H.J."/>
            <person name="Zhou S."/>
            <person name="de Queiroz M.V."/>
            <person name="Robin G.P."/>
            <person name="Auger A."/>
            <person name="Hainaut M."/>
            <person name="Henrissat B."/>
            <person name="Kim K.-T."/>
            <person name="Lee Y.-H."/>
            <person name="Lespinet O."/>
            <person name="Schwartz D.C."/>
            <person name="Thon M.R."/>
            <person name="O'Connell R.J."/>
        </authorList>
    </citation>
    <scope>NUCLEOTIDE SEQUENCE [LARGE SCALE GENOMIC DNA]</scope>
    <source>
        <strain evidence="2">IMI 349063</strain>
    </source>
</reference>
<proteinExistence type="predicted"/>
<dbReference type="GeneID" id="28871440"/>
<comment type="caution">
    <text evidence="1">The sequence shown here is derived from an EMBL/GenBank/DDBJ whole genome shotgun (WGS) entry which is preliminary data.</text>
</comment>
<sequence>MACKYSLCKDASGNSTPGRTWFKCTTCDGKGKVWSHNGCGSCYGDGYFSNGMGNLRYRCPKKCPVDFTKTCPQCNGNCGVMNKCPCKGGF</sequence>
<keyword evidence="2" id="KW-1185">Reference proteome</keyword>
<dbReference type="RefSeq" id="XP_018151750.1">
    <property type="nucleotide sequence ID" value="XM_018307333.1"/>
</dbReference>
<name>A0A1B7XTY7_COLHI</name>
<dbReference type="KEGG" id="chig:CH63R_12359"/>